<dbReference type="RefSeq" id="WP_229776868.1">
    <property type="nucleotide sequence ID" value="NZ_BMOY01000050.1"/>
</dbReference>
<feature type="transmembrane region" description="Helical" evidence="6">
    <location>
        <begin position="131"/>
        <end position="151"/>
    </location>
</feature>
<feature type="transmembrane region" description="Helical" evidence="6">
    <location>
        <begin position="94"/>
        <end position="111"/>
    </location>
</feature>
<dbReference type="PANTHER" id="PTHR30250">
    <property type="entry name" value="PST FAMILY PREDICTED COLANIC ACID TRANSPORTER"/>
    <property type="match status" value="1"/>
</dbReference>
<feature type="transmembrane region" description="Helical" evidence="6">
    <location>
        <begin position="172"/>
        <end position="188"/>
    </location>
</feature>
<evidence type="ECO:0000256" key="1">
    <source>
        <dbReference type="ARBA" id="ARBA00004651"/>
    </source>
</evidence>
<dbReference type="InterPro" id="IPR002797">
    <property type="entry name" value="Polysacc_synth"/>
</dbReference>
<evidence type="ECO:0000256" key="5">
    <source>
        <dbReference type="ARBA" id="ARBA00023136"/>
    </source>
</evidence>
<feature type="transmembrane region" description="Helical" evidence="6">
    <location>
        <begin position="244"/>
        <end position="268"/>
    </location>
</feature>
<dbReference type="InterPro" id="IPR024923">
    <property type="entry name" value="PG_synth_SpoVB"/>
</dbReference>
<dbReference type="Proteomes" id="UP000637695">
    <property type="component" value="Unassembled WGS sequence"/>
</dbReference>
<dbReference type="PIRSF" id="PIRSF038958">
    <property type="entry name" value="PG_synth_SpoVB"/>
    <property type="match status" value="1"/>
</dbReference>
<dbReference type="CDD" id="cd13124">
    <property type="entry name" value="MATE_SpoVB_like"/>
    <property type="match status" value="1"/>
</dbReference>
<feature type="transmembrane region" description="Helical" evidence="6">
    <location>
        <begin position="194"/>
        <end position="223"/>
    </location>
</feature>
<keyword evidence="4 6" id="KW-1133">Transmembrane helix</keyword>
<evidence type="ECO:0000313" key="7">
    <source>
        <dbReference type="EMBL" id="GGJ13078.1"/>
    </source>
</evidence>
<proteinExistence type="predicted"/>
<organism evidence="7 8">
    <name type="scientific">Alicyclobacillus cellulosilyticus</name>
    <dbReference type="NCBI Taxonomy" id="1003997"/>
    <lineage>
        <taxon>Bacteria</taxon>
        <taxon>Bacillati</taxon>
        <taxon>Bacillota</taxon>
        <taxon>Bacilli</taxon>
        <taxon>Bacillales</taxon>
        <taxon>Alicyclobacillaceae</taxon>
        <taxon>Alicyclobacillus</taxon>
    </lineage>
</organism>
<reference evidence="7" key="2">
    <citation type="submission" date="2020-09" db="EMBL/GenBank/DDBJ databases">
        <authorList>
            <person name="Sun Q."/>
            <person name="Ohkuma M."/>
        </authorList>
    </citation>
    <scope>NUCLEOTIDE SEQUENCE</scope>
    <source>
        <strain evidence="7">JCM 18487</strain>
    </source>
</reference>
<comment type="caution">
    <text evidence="7">The sequence shown here is derived from an EMBL/GenBank/DDBJ whole genome shotgun (WGS) entry which is preliminary data.</text>
</comment>
<dbReference type="PANTHER" id="PTHR30250:SF21">
    <property type="entry name" value="LIPID II FLIPPASE MURJ"/>
    <property type="match status" value="1"/>
</dbReference>
<evidence type="ECO:0000256" key="4">
    <source>
        <dbReference type="ARBA" id="ARBA00022989"/>
    </source>
</evidence>
<dbReference type="EMBL" id="BMOY01000050">
    <property type="protein sequence ID" value="GGJ13078.1"/>
    <property type="molecule type" value="Genomic_DNA"/>
</dbReference>
<gene>
    <name evidence="7" type="primary">spoVB</name>
    <name evidence="7" type="ORF">GCM10010885_22950</name>
</gene>
<feature type="transmembrane region" description="Helical" evidence="6">
    <location>
        <begin position="407"/>
        <end position="426"/>
    </location>
</feature>
<feature type="transmembrane region" description="Helical" evidence="6">
    <location>
        <begin position="497"/>
        <end position="518"/>
    </location>
</feature>
<feature type="transmembrane region" description="Helical" evidence="6">
    <location>
        <begin position="301"/>
        <end position="321"/>
    </location>
</feature>
<feature type="transmembrane region" description="Helical" evidence="6">
    <location>
        <begin position="54"/>
        <end position="74"/>
    </location>
</feature>
<reference evidence="7" key="1">
    <citation type="journal article" date="2014" name="Int. J. Syst. Evol. Microbiol.">
        <title>Complete genome sequence of Corynebacterium casei LMG S-19264T (=DSM 44701T), isolated from a smear-ripened cheese.</title>
        <authorList>
            <consortium name="US DOE Joint Genome Institute (JGI-PGF)"/>
            <person name="Walter F."/>
            <person name="Albersmeier A."/>
            <person name="Kalinowski J."/>
            <person name="Ruckert C."/>
        </authorList>
    </citation>
    <scope>NUCLEOTIDE SEQUENCE</scope>
    <source>
        <strain evidence="7">JCM 18487</strain>
    </source>
</reference>
<feature type="transmembrane region" description="Helical" evidence="6">
    <location>
        <begin position="342"/>
        <end position="361"/>
    </location>
</feature>
<protein>
    <submittedName>
        <fullName evidence="7">Stage V sporulation protein B</fullName>
    </submittedName>
</protein>
<feature type="transmembrane region" description="Helical" evidence="6">
    <location>
        <begin position="12"/>
        <end position="34"/>
    </location>
</feature>
<evidence type="ECO:0000256" key="2">
    <source>
        <dbReference type="ARBA" id="ARBA00022475"/>
    </source>
</evidence>
<evidence type="ECO:0000256" key="3">
    <source>
        <dbReference type="ARBA" id="ARBA00022692"/>
    </source>
</evidence>
<name>A0A917KHV4_9BACL</name>
<feature type="transmembrane region" description="Helical" evidence="6">
    <location>
        <begin position="373"/>
        <end position="395"/>
    </location>
</feature>
<dbReference type="InterPro" id="IPR050833">
    <property type="entry name" value="Poly_Biosynth_Transport"/>
</dbReference>
<keyword evidence="8" id="KW-1185">Reference proteome</keyword>
<keyword evidence="2" id="KW-1003">Cell membrane</keyword>
<accession>A0A917KHV4</accession>
<feature type="transmembrane region" description="Helical" evidence="6">
    <location>
        <begin position="432"/>
        <end position="451"/>
    </location>
</feature>
<comment type="subcellular location">
    <subcellularLocation>
        <location evidence="1">Cell membrane</location>
        <topology evidence="1">Multi-pass membrane protein</topology>
    </subcellularLocation>
</comment>
<sequence>MEGSRTRSSNLTRGASIMVACVTIAKLLGLIYIFPLTRLIGDAGIGIYANAYNLYAILLTLSTAGFPTAMGKVIAERLALRQYREVEEVYRTTLRTVFCLGAALFVVMWFGAPVYSRLVALKAPGASAQSLVWSVRAVAPCLLLVPVMSALRGYLQGFQRLEPSAYSQAIEQLVRVVAIVAGAAWIMQRTHGNVAAGAAAATFGAVAGAAAGLLWLWAAVWPLRREFKHRMLRSRFRPRRRSGAFRALAAVALPVSLGALVVPFSGVVDSLTVQNLLLWGGASLTEAEARYGVLSRQAFQLIQLPLAFAMAVGASVLPAIASAVASRDGAAVARHTAGTLRSMFLITVPVAAALLVLAQPLDLVLFGKTEGAPIIASVSFMGIFSSLELTSTYMLQGLGQMYRPVRNMFLGIFVKLLLNFALIIPFGIMGAAVSSTVGYLFSSTLNVLAVKKYGQLRLSVLRLAGPFIVSGVILAGVMGGVRAGVTAGLARFGHPAGLWAAVCELLAALATGGAVYLFTVIRMRAVTAAELARLPAVGGRLSRLAARWQAR</sequence>
<feature type="transmembrane region" description="Helical" evidence="6">
    <location>
        <begin position="463"/>
        <end position="485"/>
    </location>
</feature>
<keyword evidence="3 6" id="KW-0812">Transmembrane</keyword>
<evidence type="ECO:0000256" key="6">
    <source>
        <dbReference type="SAM" id="Phobius"/>
    </source>
</evidence>
<dbReference type="Pfam" id="PF01943">
    <property type="entry name" value="Polysacc_synt"/>
    <property type="match status" value="1"/>
</dbReference>
<dbReference type="GO" id="GO:0005886">
    <property type="term" value="C:plasma membrane"/>
    <property type="evidence" value="ECO:0007669"/>
    <property type="project" value="UniProtKB-SubCell"/>
</dbReference>
<keyword evidence="5 6" id="KW-0472">Membrane</keyword>
<evidence type="ECO:0000313" key="8">
    <source>
        <dbReference type="Proteomes" id="UP000637695"/>
    </source>
</evidence>
<dbReference type="AlphaFoldDB" id="A0A917KHV4"/>